<dbReference type="PANTHER" id="PTHR43825:SF5">
    <property type="entry name" value="HYPOTHETICAL TRANSKETOLASE FAMILY PROTEIN"/>
    <property type="match status" value="1"/>
</dbReference>
<evidence type="ECO:0000259" key="4">
    <source>
        <dbReference type="SMART" id="SM00861"/>
    </source>
</evidence>
<dbReference type="EMBL" id="UINC01090731">
    <property type="protein sequence ID" value="SVC42936.1"/>
    <property type="molecule type" value="Genomic_DNA"/>
</dbReference>
<reference evidence="5" key="1">
    <citation type="submission" date="2018-05" db="EMBL/GenBank/DDBJ databases">
        <authorList>
            <person name="Lanie J.A."/>
            <person name="Ng W.-L."/>
            <person name="Kazmierczak K.M."/>
            <person name="Andrzejewski T.M."/>
            <person name="Davidsen T.M."/>
            <person name="Wayne K.J."/>
            <person name="Tettelin H."/>
            <person name="Glass J.I."/>
            <person name="Rusch D."/>
            <person name="Podicherti R."/>
            <person name="Tsui H.-C.T."/>
            <person name="Winkler M.E."/>
        </authorList>
    </citation>
    <scope>NUCLEOTIDE SEQUENCE</scope>
</reference>
<dbReference type="Pfam" id="PF02779">
    <property type="entry name" value="Transket_pyr"/>
    <property type="match status" value="1"/>
</dbReference>
<evidence type="ECO:0000313" key="5">
    <source>
        <dbReference type="EMBL" id="SVC42936.1"/>
    </source>
</evidence>
<dbReference type="AlphaFoldDB" id="A0A382M224"/>
<accession>A0A382M224</accession>
<dbReference type="InterPro" id="IPR005475">
    <property type="entry name" value="Transketolase-like_Pyr-bd"/>
</dbReference>
<name>A0A382M224_9ZZZZ</name>
<dbReference type="CDD" id="cd07033">
    <property type="entry name" value="TPP_PYR_DXS_TK_like"/>
    <property type="match status" value="1"/>
</dbReference>
<dbReference type="PANTHER" id="PTHR43825">
    <property type="entry name" value="PYRUVATE DEHYDROGENASE E1 COMPONENT"/>
    <property type="match status" value="1"/>
</dbReference>
<protein>
    <recommendedName>
        <fullName evidence="4">Transketolase-like pyrimidine-binding domain-containing protein</fullName>
    </recommendedName>
</protein>
<organism evidence="5">
    <name type="scientific">marine metagenome</name>
    <dbReference type="NCBI Taxonomy" id="408172"/>
    <lineage>
        <taxon>unclassified sequences</taxon>
        <taxon>metagenomes</taxon>
        <taxon>ecological metagenomes</taxon>
    </lineage>
</organism>
<dbReference type="Gene3D" id="3.40.50.970">
    <property type="match status" value="1"/>
</dbReference>
<comment type="cofactor">
    <cofactor evidence="1">
        <name>thiamine diphosphate</name>
        <dbReference type="ChEBI" id="CHEBI:58937"/>
    </cofactor>
</comment>
<sequence>MRTAFIDTLRELARIDDRIFLLTADMGYSVFETFRDEFPDRFLNTGIAEQNTIGIAAGLAARGKIVYVYSIIPFVTMRCFEQVRLDLAYNFMNVKLVGVGAGLTYGPLGSSHHALEDIAIMRSLPDMTVLCPGDPIETRELIKRSYEYEGPVYIRLGK</sequence>
<dbReference type="SMART" id="SM00861">
    <property type="entry name" value="Transket_pyr"/>
    <property type="match status" value="1"/>
</dbReference>
<evidence type="ECO:0000256" key="3">
    <source>
        <dbReference type="ARBA" id="ARBA00023052"/>
    </source>
</evidence>
<proteinExistence type="inferred from homology"/>
<evidence type="ECO:0000256" key="1">
    <source>
        <dbReference type="ARBA" id="ARBA00001964"/>
    </source>
</evidence>
<dbReference type="FunFam" id="3.40.50.970:FF:000129">
    <property type="entry name" value="Transketolase"/>
    <property type="match status" value="1"/>
</dbReference>
<keyword evidence="3" id="KW-0786">Thiamine pyrophosphate</keyword>
<gene>
    <name evidence="5" type="ORF">METZ01_LOCUS295790</name>
</gene>
<dbReference type="SUPFAM" id="SSF52518">
    <property type="entry name" value="Thiamin diphosphate-binding fold (THDP-binding)"/>
    <property type="match status" value="1"/>
</dbReference>
<dbReference type="InterPro" id="IPR029061">
    <property type="entry name" value="THDP-binding"/>
</dbReference>
<comment type="similarity">
    <text evidence="2">Belongs to the transketolase family.</text>
</comment>
<dbReference type="InterPro" id="IPR051157">
    <property type="entry name" value="PDH/Transketolase"/>
</dbReference>
<evidence type="ECO:0000256" key="2">
    <source>
        <dbReference type="ARBA" id="ARBA00007131"/>
    </source>
</evidence>
<feature type="non-terminal residue" evidence="5">
    <location>
        <position position="158"/>
    </location>
</feature>
<feature type="domain" description="Transketolase-like pyrimidine-binding" evidence="4">
    <location>
        <begin position="1"/>
        <end position="158"/>
    </location>
</feature>